<comment type="caution">
    <text evidence="1">The sequence shown here is derived from an EMBL/GenBank/DDBJ whole genome shotgun (WGS) entry which is preliminary data.</text>
</comment>
<name>A0A9D9DH32_9FIRM</name>
<reference evidence="1" key="1">
    <citation type="submission" date="2020-10" db="EMBL/GenBank/DDBJ databases">
        <authorList>
            <person name="Gilroy R."/>
        </authorList>
    </citation>
    <scope>NUCLEOTIDE SEQUENCE</scope>
    <source>
        <strain evidence="1">17113</strain>
    </source>
</reference>
<gene>
    <name evidence="1" type="ORF">IAC61_06055</name>
</gene>
<dbReference type="Proteomes" id="UP000823634">
    <property type="component" value="Unassembled WGS sequence"/>
</dbReference>
<organism evidence="1 2">
    <name type="scientific">Candidatus Alloenteromonas pullistercoris</name>
    <dbReference type="NCBI Taxonomy" id="2840785"/>
    <lineage>
        <taxon>Bacteria</taxon>
        <taxon>Bacillati</taxon>
        <taxon>Bacillota</taxon>
        <taxon>Bacillota incertae sedis</taxon>
        <taxon>Candidatus Alloenteromonas</taxon>
    </lineage>
</organism>
<accession>A0A9D9DH32</accession>
<dbReference type="EMBL" id="JADINA010000039">
    <property type="protein sequence ID" value="MBO8426852.1"/>
    <property type="molecule type" value="Genomic_DNA"/>
</dbReference>
<sequence>MEKGSLLRLCLLPTPHIDDSGTEKGRGAYVYPRYSALTSAKGLSALKRLGVLPDSPLYAELLRRCPDAP</sequence>
<protein>
    <submittedName>
        <fullName evidence="1">DUF448 domain-containing protein</fullName>
    </submittedName>
</protein>
<dbReference type="SUPFAM" id="SSF64376">
    <property type="entry name" value="YlxR-like"/>
    <property type="match status" value="1"/>
</dbReference>
<dbReference type="AlphaFoldDB" id="A0A9D9DH32"/>
<evidence type="ECO:0000313" key="1">
    <source>
        <dbReference type="EMBL" id="MBO8426852.1"/>
    </source>
</evidence>
<evidence type="ECO:0000313" key="2">
    <source>
        <dbReference type="Proteomes" id="UP000823634"/>
    </source>
</evidence>
<reference evidence="1" key="2">
    <citation type="journal article" date="2021" name="PeerJ">
        <title>Extensive microbial diversity within the chicken gut microbiome revealed by metagenomics and culture.</title>
        <authorList>
            <person name="Gilroy R."/>
            <person name="Ravi A."/>
            <person name="Getino M."/>
            <person name="Pursley I."/>
            <person name="Horton D.L."/>
            <person name="Alikhan N.F."/>
            <person name="Baker D."/>
            <person name="Gharbi K."/>
            <person name="Hall N."/>
            <person name="Watson M."/>
            <person name="Adriaenssens E.M."/>
            <person name="Foster-Nyarko E."/>
            <person name="Jarju S."/>
            <person name="Secka A."/>
            <person name="Antonio M."/>
            <person name="Oren A."/>
            <person name="Chaudhuri R.R."/>
            <person name="La Ragione R."/>
            <person name="Hildebrand F."/>
            <person name="Pallen M.J."/>
        </authorList>
    </citation>
    <scope>NUCLEOTIDE SEQUENCE</scope>
    <source>
        <strain evidence="1">17113</strain>
    </source>
</reference>
<dbReference type="InterPro" id="IPR035931">
    <property type="entry name" value="YlxR-like_sf"/>
</dbReference>
<proteinExistence type="predicted"/>